<dbReference type="InterPro" id="IPR000675">
    <property type="entry name" value="Cutinase/axe"/>
</dbReference>
<dbReference type="PROSITE" id="PS01360">
    <property type="entry name" value="ZF_MYND_1"/>
    <property type="match status" value="1"/>
</dbReference>
<keyword evidence="1" id="KW-0479">Metal-binding</keyword>
<proteinExistence type="predicted"/>
<evidence type="ECO:0000256" key="2">
    <source>
        <dbReference type="ARBA" id="ARBA00022771"/>
    </source>
</evidence>
<dbReference type="Pfam" id="PF01753">
    <property type="entry name" value="zf-MYND"/>
    <property type="match status" value="1"/>
</dbReference>
<dbReference type="EMBL" id="JACDXP010000013">
    <property type="protein sequence ID" value="KAF6516153.1"/>
    <property type="molecule type" value="Genomic_DNA"/>
</dbReference>
<dbReference type="SMART" id="SM01110">
    <property type="entry name" value="Cutinase"/>
    <property type="match status" value="1"/>
</dbReference>
<dbReference type="Gene3D" id="3.40.50.1820">
    <property type="entry name" value="alpha/beta hydrolase"/>
    <property type="match status" value="1"/>
</dbReference>
<keyword evidence="5" id="KW-1015">Disulfide bond</keyword>
<accession>A0A8H6LEG1</accession>
<dbReference type="Proteomes" id="UP000593570">
    <property type="component" value="Unassembled WGS sequence"/>
</dbReference>
<evidence type="ECO:0000256" key="4">
    <source>
        <dbReference type="ARBA" id="ARBA00022833"/>
    </source>
</evidence>
<dbReference type="GO" id="GO:0008270">
    <property type="term" value="F:zinc ion binding"/>
    <property type="evidence" value="ECO:0007669"/>
    <property type="project" value="UniProtKB-KW"/>
</dbReference>
<dbReference type="GO" id="GO:0052689">
    <property type="term" value="F:carboxylic ester hydrolase activity"/>
    <property type="evidence" value="ECO:0007669"/>
    <property type="project" value="UniProtKB-ARBA"/>
</dbReference>
<comment type="caution">
    <text evidence="7">The sequence shown here is derived from an EMBL/GenBank/DDBJ whole genome shotgun (WGS) entry which is preliminary data.</text>
</comment>
<keyword evidence="3" id="KW-0378">Hydrolase</keyword>
<reference evidence="7" key="1">
    <citation type="journal article" date="2020" name="bioRxiv">
        <title>A chromosome-scale genome assembly for the Fusarium oxysporum strain Fo5176 to establish a model Arabidopsis-fungal pathosystem.</title>
        <authorList>
            <person name="Fokkens L."/>
            <person name="Guo L."/>
            <person name="Dora S."/>
            <person name="Wang B."/>
            <person name="Ye K."/>
            <person name="Sanchez-Rodriguez C."/>
            <person name="Croll D."/>
        </authorList>
    </citation>
    <scope>NUCLEOTIDE SEQUENCE [LARGE SCALE GENOMIC DNA]</scope>
    <source>
        <strain evidence="7">Fo5176</strain>
    </source>
</reference>
<dbReference type="InterPro" id="IPR029058">
    <property type="entry name" value="AB_hydrolase_fold"/>
</dbReference>
<protein>
    <recommendedName>
        <fullName evidence="6">MYND-type domain-containing protein</fullName>
    </recommendedName>
</protein>
<sequence>MPRMNLGLPYNHCSHSPCPAGFQSSNLLRCGACQTVKYCGKPHQKADRPRHKVQCVPIKQTKDKLTEEELKLRANPGDDTNGNPFDNSVGLFWFFKSTRPYMQARHDYISAILNVRTGEAVEIALKESLDLLRLCRGDNLGVRSQVPALYLRLGKDQEAYDFIKWYAVKGDSNYDWRDMSLPFLDLKGEDAFEAVTEKPYYYDVSFKMALTLIKIRLMKDLESLQGFLQKKPNATGEERYDYLQEEAMSDILLQRADIVAKDDYKDLIAELKRQVLQLYKMVKEDNKHIWPGIENPNLYAYDVPTAYSPGSREEAVLIFRNSWYSWSETEPAISYIRGFITFLALAGCAVAAPSPRAAKCTSYTIINTRGTGEIQGPSAGFRTMNSQITSQVPGGKIYNTVYLAGYDQNSAQGTQDIIREVKSVLASNPSECFILEGYSQGAAATVNALSQLTGSAGDAVKGVFLIGDPLHKSGLACNVDNNGGTTTKNVNGLEAFGGAGIPQNWISRTLDVCIFGDGVCDTTHGFGINAQHLQYPNDAATQNLGTTFVVKKLNG</sequence>
<dbReference type="Pfam" id="PF01083">
    <property type="entry name" value="Cutinase"/>
    <property type="match status" value="1"/>
</dbReference>
<dbReference type="PANTHER" id="PTHR33630">
    <property type="entry name" value="CUTINASE RV1984C-RELATED-RELATED"/>
    <property type="match status" value="1"/>
</dbReference>
<evidence type="ECO:0000313" key="8">
    <source>
        <dbReference type="Proteomes" id="UP000593570"/>
    </source>
</evidence>
<dbReference type="Gene3D" id="6.10.140.2220">
    <property type="match status" value="1"/>
</dbReference>
<evidence type="ECO:0000259" key="6">
    <source>
        <dbReference type="PROSITE" id="PS01360"/>
    </source>
</evidence>
<dbReference type="SUPFAM" id="SSF53474">
    <property type="entry name" value="alpha/beta-Hydrolases"/>
    <property type="match status" value="1"/>
</dbReference>
<evidence type="ECO:0000256" key="1">
    <source>
        <dbReference type="ARBA" id="ARBA00022723"/>
    </source>
</evidence>
<dbReference type="SUPFAM" id="SSF144232">
    <property type="entry name" value="HIT/MYND zinc finger-like"/>
    <property type="match status" value="1"/>
</dbReference>
<feature type="domain" description="MYND-type" evidence="6">
    <location>
        <begin position="13"/>
        <end position="55"/>
    </location>
</feature>
<name>A0A8H6LEG1_FUSOX</name>
<gene>
    <name evidence="7" type="ORF">HZS61_004894</name>
</gene>
<dbReference type="PANTHER" id="PTHR33630:SF9">
    <property type="entry name" value="CUTINASE 4"/>
    <property type="match status" value="1"/>
</dbReference>
<keyword evidence="2" id="KW-0863">Zinc-finger</keyword>
<dbReference type="InterPro" id="IPR002893">
    <property type="entry name" value="Znf_MYND"/>
</dbReference>
<evidence type="ECO:0000313" key="7">
    <source>
        <dbReference type="EMBL" id="KAF6516153.1"/>
    </source>
</evidence>
<evidence type="ECO:0000256" key="5">
    <source>
        <dbReference type="ARBA" id="ARBA00023157"/>
    </source>
</evidence>
<organism evidence="7 8">
    <name type="scientific">Fusarium oxysporum f. sp. conglutinans</name>
    <dbReference type="NCBI Taxonomy" id="100902"/>
    <lineage>
        <taxon>Eukaryota</taxon>
        <taxon>Fungi</taxon>
        <taxon>Dikarya</taxon>
        <taxon>Ascomycota</taxon>
        <taxon>Pezizomycotina</taxon>
        <taxon>Sordariomycetes</taxon>
        <taxon>Hypocreomycetidae</taxon>
        <taxon>Hypocreales</taxon>
        <taxon>Nectriaceae</taxon>
        <taxon>Fusarium</taxon>
        <taxon>Fusarium oxysporum species complex</taxon>
    </lineage>
</organism>
<keyword evidence="4" id="KW-0862">Zinc</keyword>
<evidence type="ECO:0000256" key="3">
    <source>
        <dbReference type="ARBA" id="ARBA00022801"/>
    </source>
</evidence>
<dbReference type="AlphaFoldDB" id="A0A8H6LEG1"/>